<comment type="caution">
    <text evidence="2">The sequence shown here is derived from an EMBL/GenBank/DDBJ whole genome shotgun (WGS) entry which is preliminary data.</text>
</comment>
<name>A0A8J7MFB8_9BACT</name>
<evidence type="ECO:0000313" key="2">
    <source>
        <dbReference type="EMBL" id="MBK1791323.1"/>
    </source>
</evidence>
<accession>A0A8J7MFB8</accession>
<evidence type="ECO:0000259" key="1">
    <source>
        <dbReference type="Pfam" id="PF02541"/>
    </source>
</evidence>
<dbReference type="Gene3D" id="3.30.420.40">
    <property type="match status" value="1"/>
</dbReference>
<dbReference type="PANTHER" id="PTHR30005:SF0">
    <property type="entry name" value="RETROGRADE REGULATION PROTEIN 2"/>
    <property type="match status" value="1"/>
</dbReference>
<dbReference type="RefSeq" id="WP_200311332.1">
    <property type="nucleotide sequence ID" value="NZ_JAENIM010000039.1"/>
</dbReference>
<dbReference type="InterPro" id="IPR043129">
    <property type="entry name" value="ATPase_NBD"/>
</dbReference>
<dbReference type="AlphaFoldDB" id="A0A8J7MFB8"/>
<dbReference type="Proteomes" id="UP000624703">
    <property type="component" value="Unassembled WGS sequence"/>
</dbReference>
<protein>
    <recommendedName>
        <fullName evidence="1">Ppx/GppA phosphatase N-terminal domain-containing protein</fullName>
    </recommendedName>
</protein>
<dbReference type="EMBL" id="JAENIM010000039">
    <property type="protein sequence ID" value="MBK1791323.1"/>
    <property type="molecule type" value="Genomic_DNA"/>
</dbReference>
<organism evidence="2 3">
    <name type="scientific">Persicirhabdus sediminis</name>
    <dbReference type="NCBI Taxonomy" id="454144"/>
    <lineage>
        <taxon>Bacteria</taxon>
        <taxon>Pseudomonadati</taxon>
        <taxon>Verrucomicrobiota</taxon>
        <taxon>Verrucomicrobiia</taxon>
        <taxon>Verrucomicrobiales</taxon>
        <taxon>Verrucomicrobiaceae</taxon>
        <taxon>Persicirhabdus</taxon>
    </lineage>
</organism>
<proteinExistence type="predicted"/>
<dbReference type="SUPFAM" id="SSF53067">
    <property type="entry name" value="Actin-like ATPase domain"/>
    <property type="match status" value="2"/>
</dbReference>
<feature type="domain" description="Ppx/GppA phosphatase N-terminal" evidence="1">
    <location>
        <begin position="24"/>
        <end position="293"/>
    </location>
</feature>
<sequence length="297" mass="32708">MPNVFPPENLHAVMDMGSNSLRLVIYDGSDHGYQALYNHKLSCKFAQDVSATGAVGPTALKRARAMMVKFRQLLDNFPVQRLDILATAATRDASNQSEIVAMTEEIMQSKVRILSGEEEAFYSAHSVLSINPEANGLIADLGGGSLEIARLEHGTVTHTASAPLGYLMLLGKSDPRSALKSYIDSLDWVDEHENAYLIGGTWRSIGQLMAKHSGYPFVLNRSLRLNTKALLPFLERIIDGDPQIEDTLTTSQAKRWDVLPTAAIAAQELLAHVDAEKAIVLRRGLREGWVYHSRLEA</sequence>
<dbReference type="PANTHER" id="PTHR30005">
    <property type="entry name" value="EXOPOLYPHOSPHATASE"/>
    <property type="match status" value="1"/>
</dbReference>
<dbReference type="Pfam" id="PF02541">
    <property type="entry name" value="Ppx-GppA"/>
    <property type="match status" value="1"/>
</dbReference>
<dbReference type="InterPro" id="IPR050273">
    <property type="entry name" value="GppA/Ppx_hydrolase"/>
</dbReference>
<dbReference type="InterPro" id="IPR003695">
    <property type="entry name" value="Ppx_GppA_N"/>
</dbReference>
<dbReference type="Gene3D" id="3.30.420.150">
    <property type="entry name" value="Exopolyphosphatase. Domain 2"/>
    <property type="match status" value="1"/>
</dbReference>
<dbReference type="GO" id="GO:0006357">
    <property type="term" value="P:regulation of transcription by RNA polymerase II"/>
    <property type="evidence" value="ECO:0007669"/>
    <property type="project" value="TreeGrafter"/>
</dbReference>
<keyword evidence="3" id="KW-1185">Reference proteome</keyword>
<gene>
    <name evidence="2" type="ORF">JIN82_09190</name>
</gene>
<evidence type="ECO:0000313" key="3">
    <source>
        <dbReference type="Proteomes" id="UP000624703"/>
    </source>
</evidence>
<reference evidence="2" key="1">
    <citation type="submission" date="2021-01" db="EMBL/GenBank/DDBJ databases">
        <title>Modified the classification status of verrucomicrobia.</title>
        <authorList>
            <person name="Feng X."/>
        </authorList>
    </citation>
    <scope>NUCLEOTIDE SEQUENCE</scope>
    <source>
        <strain evidence="2">_KCTC 22039</strain>
    </source>
</reference>